<reference evidence="1" key="1">
    <citation type="journal article" date="2023" name="G3 (Bethesda)">
        <title>A reference genome for the long-term kleptoplast-retaining sea slug Elysia crispata morphotype clarki.</title>
        <authorList>
            <person name="Eastman K.E."/>
            <person name="Pendleton A.L."/>
            <person name="Shaikh M.A."/>
            <person name="Suttiyut T."/>
            <person name="Ogas R."/>
            <person name="Tomko P."/>
            <person name="Gavelis G."/>
            <person name="Widhalm J.R."/>
            <person name="Wisecaver J.H."/>
        </authorList>
    </citation>
    <scope>NUCLEOTIDE SEQUENCE</scope>
    <source>
        <strain evidence="1">ECLA1</strain>
    </source>
</reference>
<dbReference type="EMBL" id="JAWDGP010003058">
    <property type="protein sequence ID" value="KAK3777770.1"/>
    <property type="molecule type" value="Genomic_DNA"/>
</dbReference>
<dbReference type="Proteomes" id="UP001283361">
    <property type="component" value="Unassembled WGS sequence"/>
</dbReference>
<dbReference type="AlphaFoldDB" id="A0AAE0ZY96"/>
<name>A0AAE0ZY96_9GAST</name>
<protein>
    <submittedName>
        <fullName evidence="1">Uncharacterized protein</fullName>
    </submittedName>
</protein>
<evidence type="ECO:0000313" key="1">
    <source>
        <dbReference type="EMBL" id="KAK3777770.1"/>
    </source>
</evidence>
<gene>
    <name evidence="1" type="ORF">RRG08_038020</name>
</gene>
<accession>A0AAE0ZY96</accession>
<organism evidence="1 2">
    <name type="scientific">Elysia crispata</name>
    <name type="common">lettuce slug</name>
    <dbReference type="NCBI Taxonomy" id="231223"/>
    <lineage>
        <taxon>Eukaryota</taxon>
        <taxon>Metazoa</taxon>
        <taxon>Spiralia</taxon>
        <taxon>Lophotrochozoa</taxon>
        <taxon>Mollusca</taxon>
        <taxon>Gastropoda</taxon>
        <taxon>Heterobranchia</taxon>
        <taxon>Euthyneura</taxon>
        <taxon>Panpulmonata</taxon>
        <taxon>Sacoglossa</taxon>
        <taxon>Placobranchoidea</taxon>
        <taxon>Plakobranchidae</taxon>
        <taxon>Elysia</taxon>
    </lineage>
</organism>
<evidence type="ECO:0000313" key="2">
    <source>
        <dbReference type="Proteomes" id="UP001283361"/>
    </source>
</evidence>
<keyword evidence="2" id="KW-1185">Reference proteome</keyword>
<comment type="caution">
    <text evidence="1">The sequence shown here is derived from an EMBL/GenBank/DDBJ whole genome shotgun (WGS) entry which is preliminary data.</text>
</comment>
<proteinExistence type="predicted"/>
<sequence>MDVPRGYRMHARYPYEQEAEIVGMSCCQRATHTCWDLIQACPLGKESIWSLMESFSDGRSQVLLRLTSRPAPHDMRQHERACSAKITACEFMCVSCSYTPVGSRWSVLLTAVMDRSIGGCTCFSGIKCGWFMSRFGSLSKSARHKRAAHQSKLDCCSTQSCRYLLRESEFKSTFNELTSEDRSSSRTQTYQTL</sequence>